<dbReference type="PANTHER" id="PTHR45138:SF9">
    <property type="entry name" value="DIGUANYLATE CYCLASE DGCM-RELATED"/>
    <property type="match status" value="1"/>
</dbReference>
<dbReference type="InterPro" id="IPR029787">
    <property type="entry name" value="Nucleotide_cyclase"/>
</dbReference>
<evidence type="ECO:0000259" key="4">
    <source>
        <dbReference type="PROSITE" id="PS51833"/>
    </source>
</evidence>
<name>A0A3D3R2R3_9PLAN</name>
<dbReference type="SUPFAM" id="SSF160246">
    <property type="entry name" value="EspE N-terminal domain-like"/>
    <property type="match status" value="1"/>
</dbReference>
<dbReference type="PROSITE" id="PS51833">
    <property type="entry name" value="HDOD"/>
    <property type="match status" value="1"/>
</dbReference>
<dbReference type="PROSITE" id="PS50887">
    <property type="entry name" value="GGDEF"/>
    <property type="match status" value="1"/>
</dbReference>
<dbReference type="InterPro" id="IPR050469">
    <property type="entry name" value="Diguanylate_Cyclase"/>
</dbReference>
<sequence>MISPEKIWSSDQLPTLPAVAVKLLDLSKNPDTDIKEVIDTIKADPAITAKILKASNSSFFGLRSECKGIERAVPLLGTMVVTSLALSFSLSESAITQGPLKSRFDAYWKQSIIQSAAAELLAAKSGNDLKYDSFLLGLLQDIGHLAMLRSIPTDLLSVLEQAETEQRESVEVESAELGINHAEVGVKMMERWQLSEQFQTAIQHHHDSVAQLKTLESHPDFNLITIIATSAAIGDYFCSVNSGLALQKLQDLTSEFYNMPHDDLHGFLEQVQVRFEEAAQIFAVNMDDIESPFEIMAKANEQLVQMTMKAQVDTTQAFARQAVIEEQKNKLESENKQLQSKAIHDPLTKTYNRSYFNENFEKELYSCSREAQPIGIIFSDIDRFKNLNDTYGHQFGDLVLQRVAKVASESTRRSDVFCRYGGEEFVIMVNNPTENGIRDLAERLRKLIENEVIEFEGARVPVTASLGAVVGIPPRDLTGFAERLVAEADEAMYESKENGRNQVHVRSIVSKNEQELHKLIKRCRFSRWLVTKEVFDIPTISKALLKCSKQQKQSRIGELAIAEKMLSENDVSKILELQELKGLRFGEIAIQQNFLTQEQTAYLLALQIEPPIVLGKTLISLELLESTQAAELIKQYLAEMKPCSIAADAHRNQLANS</sequence>
<feature type="domain" description="HDOD" evidence="4">
    <location>
        <begin position="13"/>
        <end position="208"/>
    </location>
</feature>
<dbReference type="Pfam" id="PF08668">
    <property type="entry name" value="HDOD"/>
    <property type="match status" value="1"/>
</dbReference>
<evidence type="ECO:0000256" key="1">
    <source>
        <dbReference type="ARBA" id="ARBA00012528"/>
    </source>
</evidence>
<gene>
    <name evidence="5" type="ORF">DIT97_04150</name>
</gene>
<evidence type="ECO:0000256" key="2">
    <source>
        <dbReference type="ARBA" id="ARBA00034247"/>
    </source>
</evidence>
<dbReference type="EC" id="2.7.7.65" evidence="1"/>
<evidence type="ECO:0000259" key="3">
    <source>
        <dbReference type="PROSITE" id="PS50887"/>
    </source>
</evidence>
<proteinExistence type="predicted"/>
<dbReference type="EMBL" id="DQAY01000024">
    <property type="protein sequence ID" value="HCO22277.1"/>
    <property type="molecule type" value="Genomic_DNA"/>
</dbReference>
<dbReference type="InterPro" id="IPR037257">
    <property type="entry name" value="T2SS_E_N_sf"/>
</dbReference>
<organism evidence="5 6">
    <name type="scientific">Gimesia maris</name>
    <dbReference type="NCBI Taxonomy" id="122"/>
    <lineage>
        <taxon>Bacteria</taxon>
        <taxon>Pseudomonadati</taxon>
        <taxon>Planctomycetota</taxon>
        <taxon>Planctomycetia</taxon>
        <taxon>Planctomycetales</taxon>
        <taxon>Planctomycetaceae</taxon>
        <taxon>Gimesia</taxon>
    </lineage>
</organism>
<dbReference type="SUPFAM" id="SSF55073">
    <property type="entry name" value="Nucleotide cyclase"/>
    <property type="match status" value="1"/>
</dbReference>
<feature type="domain" description="GGDEF" evidence="3">
    <location>
        <begin position="372"/>
        <end position="508"/>
    </location>
</feature>
<accession>A0A3D3R2R3</accession>
<dbReference type="GO" id="GO:0052621">
    <property type="term" value="F:diguanylate cyclase activity"/>
    <property type="evidence" value="ECO:0007669"/>
    <property type="project" value="UniProtKB-EC"/>
</dbReference>
<dbReference type="CDD" id="cd01949">
    <property type="entry name" value="GGDEF"/>
    <property type="match status" value="1"/>
</dbReference>
<dbReference type="AlphaFoldDB" id="A0A3D3R2R3"/>
<dbReference type="InterPro" id="IPR013976">
    <property type="entry name" value="HDOD"/>
</dbReference>
<protein>
    <recommendedName>
        <fullName evidence="1">diguanylate cyclase</fullName>
        <ecNumber evidence="1">2.7.7.65</ecNumber>
    </recommendedName>
</protein>
<dbReference type="InterPro" id="IPR000160">
    <property type="entry name" value="GGDEF_dom"/>
</dbReference>
<evidence type="ECO:0000313" key="5">
    <source>
        <dbReference type="EMBL" id="HCO22277.1"/>
    </source>
</evidence>
<dbReference type="Proteomes" id="UP000263642">
    <property type="component" value="Unassembled WGS sequence"/>
</dbReference>
<dbReference type="SUPFAM" id="SSF109604">
    <property type="entry name" value="HD-domain/PDEase-like"/>
    <property type="match status" value="1"/>
</dbReference>
<dbReference type="InterPro" id="IPR043128">
    <property type="entry name" value="Rev_trsase/Diguanyl_cyclase"/>
</dbReference>
<dbReference type="SMART" id="SM00267">
    <property type="entry name" value="GGDEF"/>
    <property type="match status" value="1"/>
</dbReference>
<evidence type="ECO:0000313" key="6">
    <source>
        <dbReference type="Proteomes" id="UP000263642"/>
    </source>
</evidence>
<comment type="catalytic activity">
    <reaction evidence="2">
        <text>2 GTP = 3',3'-c-di-GMP + 2 diphosphate</text>
        <dbReference type="Rhea" id="RHEA:24898"/>
        <dbReference type="ChEBI" id="CHEBI:33019"/>
        <dbReference type="ChEBI" id="CHEBI:37565"/>
        <dbReference type="ChEBI" id="CHEBI:58805"/>
        <dbReference type="EC" id="2.7.7.65"/>
    </reaction>
</comment>
<dbReference type="NCBIfam" id="TIGR00254">
    <property type="entry name" value="GGDEF"/>
    <property type="match status" value="1"/>
</dbReference>
<dbReference type="Gene3D" id="1.10.3210.10">
    <property type="entry name" value="Hypothetical protein af1432"/>
    <property type="match status" value="1"/>
</dbReference>
<dbReference type="FunFam" id="3.30.70.270:FF:000001">
    <property type="entry name" value="Diguanylate cyclase domain protein"/>
    <property type="match status" value="1"/>
</dbReference>
<reference evidence="5 6" key="1">
    <citation type="journal article" date="2018" name="Nat. Biotechnol.">
        <title>A standardized bacterial taxonomy based on genome phylogeny substantially revises the tree of life.</title>
        <authorList>
            <person name="Parks D.H."/>
            <person name="Chuvochina M."/>
            <person name="Waite D.W."/>
            <person name="Rinke C."/>
            <person name="Skarshewski A."/>
            <person name="Chaumeil P.A."/>
            <person name="Hugenholtz P."/>
        </authorList>
    </citation>
    <scope>NUCLEOTIDE SEQUENCE [LARGE SCALE GENOMIC DNA]</scope>
    <source>
        <strain evidence="5">UBA9375</strain>
    </source>
</reference>
<comment type="caution">
    <text evidence="5">The sequence shown here is derived from an EMBL/GenBank/DDBJ whole genome shotgun (WGS) entry which is preliminary data.</text>
</comment>
<dbReference type="Gene3D" id="3.30.70.270">
    <property type="match status" value="1"/>
</dbReference>
<dbReference type="PANTHER" id="PTHR45138">
    <property type="entry name" value="REGULATORY COMPONENTS OF SENSORY TRANSDUCTION SYSTEM"/>
    <property type="match status" value="1"/>
</dbReference>
<dbReference type="Pfam" id="PF00990">
    <property type="entry name" value="GGDEF"/>
    <property type="match status" value="1"/>
</dbReference>